<dbReference type="GO" id="GO:0016407">
    <property type="term" value="F:acetyltransferase activity"/>
    <property type="evidence" value="ECO:0007669"/>
    <property type="project" value="InterPro"/>
</dbReference>
<name>A0A2W5KJF0_ANCNO</name>
<dbReference type="Pfam" id="PF00797">
    <property type="entry name" value="Acetyltransf_2"/>
    <property type="match status" value="1"/>
</dbReference>
<dbReference type="EMBL" id="QFPN01000003">
    <property type="protein sequence ID" value="PZQ17052.1"/>
    <property type="molecule type" value="Genomic_DNA"/>
</dbReference>
<evidence type="ECO:0000313" key="3">
    <source>
        <dbReference type="EMBL" id="PZQ17052.1"/>
    </source>
</evidence>
<dbReference type="InterPro" id="IPR038765">
    <property type="entry name" value="Papain-like_cys_pep_sf"/>
</dbReference>
<dbReference type="Proteomes" id="UP000249577">
    <property type="component" value="Unassembled WGS sequence"/>
</dbReference>
<dbReference type="PANTHER" id="PTHR11786">
    <property type="entry name" value="N-HYDROXYARYLAMINE O-ACETYLTRANSFERASE"/>
    <property type="match status" value="1"/>
</dbReference>
<comment type="similarity">
    <text evidence="1 2">Belongs to the arylamine N-acetyltransferase family.</text>
</comment>
<dbReference type="InterPro" id="IPR001447">
    <property type="entry name" value="Arylamine_N-AcTrfase"/>
</dbReference>
<gene>
    <name evidence="3" type="ORF">DI565_06615</name>
</gene>
<proteinExistence type="inferred from homology"/>
<organism evidence="3 4">
    <name type="scientific">Ancylobacter novellus</name>
    <name type="common">Thiobacillus novellus</name>
    <dbReference type="NCBI Taxonomy" id="921"/>
    <lineage>
        <taxon>Bacteria</taxon>
        <taxon>Pseudomonadati</taxon>
        <taxon>Pseudomonadota</taxon>
        <taxon>Alphaproteobacteria</taxon>
        <taxon>Hyphomicrobiales</taxon>
        <taxon>Xanthobacteraceae</taxon>
        <taxon>Ancylobacter</taxon>
    </lineage>
</organism>
<evidence type="ECO:0000313" key="4">
    <source>
        <dbReference type="Proteomes" id="UP000249577"/>
    </source>
</evidence>
<dbReference type="Gene3D" id="3.30.2140.10">
    <property type="entry name" value="Arylamine N-acetyltransferase"/>
    <property type="match status" value="1"/>
</dbReference>
<dbReference type="PANTHER" id="PTHR11786:SF0">
    <property type="entry name" value="ARYLAMINE N-ACETYLTRANSFERASE 4-RELATED"/>
    <property type="match status" value="1"/>
</dbReference>
<evidence type="ECO:0000256" key="2">
    <source>
        <dbReference type="RuleBase" id="RU003452"/>
    </source>
</evidence>
<reference evidence="3 4" key="1">
    <citation type="submission" date="2017-08" db="EMBL/GenBank/DDBJ databases">
        <title>Infants hospitalized years apart are colonized by the same room-sourced microbial strains.</title>
        <authorList>
            <person name="Brooks B."/>
            <person name="Olm M.R."/>
            <person name="Firek B.A."/>
            <person name="Baker R."/>
            <person name="Thomas B.C."/>
            <person name="Morowitz M.J."/>
            <person name="Banfield J.F."/>
        </authorList>
    </citation>
    <scope>NUCLEOTIDE SEQUENCE [LARGE SCALE GENOMIC DNA]</scope>
    <source>
        <strain evidence="3">S2_005_003_R2_43</strain>
    </source>
</reference>
<keyword evidence="3" id="KW-0808">Transferase</keyword>
<dbReference type="SUPFAM" id="SSF54001">
    <property type="entry name" value="Cysteine proteinases"/>
    <property type="match status" value="1"/>
</dbReference>
<comment type="caution">
    <text evidence="3">The sequence shown here is derived from an EMBL/GenBank/DDBJ whole genome shotgun (WGS) entry which is preliminary data.</text>
</comment>
<dbReference type="PRINTS" id="PR01543">
    <property type="entry name" value="ANATRNSFRASE"/>
</dbReference>
<evidence type="ECO:0000256" key="1">
    <source>
        <dbReference type="ARBA" id="ARBA00006547"/>
    </source>
</evidence>
<dbReference type="AlphaFoldDB" id="A0A2W5KJF0"/>
<accession>A0A2W5KJF0</accession>
<dbReference type="Gene3D" id="2.40.128.150">
    <property type="entry name" value="Cysteine proteinases"/>
    <property type="match status" value="1"/>
</dbReference>
<protein>
    <submittedName>
        <fullName evidence="3">Arylamine N-acetyltransferase</fullName>
    </submittedName>
</protein>
<sequence length="273" mass="30640">MAHDVDISAYLDRIDYDGPTGPSLETLMALQTRHLDSIPFEAIDVALDRGVDLTPQAVNAKLLGARRGGYCYEQNGLFLRVLRRLGFEADGLLCRVRMGRKPGDAPMARTHMALRVTLDGALWLVDVGFGGMVPPAPLKIEEKSVQETAHEPWRITAQDGFRLSEAMVGDLWEPMYEIYDDPQAEVDYEPANWFVSTHPSSFFRRDLVAARVAPDARYALFGARLTIRRRGRPMERRELSVSELEATLRDVFGLEPKTDWRPLLERTAAGIAA</sequence>